<organism evidence="9 10">
    <name type="scientific">Prymnesium parvum</name>
    <name type="common">Toxic golden alga</name>
    <dbReference type="NCBI Taxonomy" id="97485"/>
    <lineage>
        <taxon>Eukaryota</taxon>
        <taxon>Haptista</taxon>
        <taxon>Haptophyta</taxon>
        <taxon>Prymnesiophyceae</taxon>
        <taxon>Prymnesiales</taxon>
        <taxon>Prymnesiaceae</taxon>
        <taxon>Prymnesium</taxon>
    </lineage>
</organism>
<keyword evidence="3 7" id="KW-0808">Transferase</keyword>
<sequence>MAPWRALAALSPRRLPAAAILPPSRLLSTQPPVPNDAHGHPALTLRLGAPLSLPSAFALVEPRLAPLREELPTLVAADHPALHEAARHFFTRGGKSFRPTLVLLASAAAAGGGEPSAAQARLAQVVEMIHAASLLHDDVIDLAETRRGAKAVHKMLGNKVAVLSGDFLLARATRLLARLGDAEVVGLMADVIDEMVAGEMMQAKATPKDLLSMEHYLHKTYRKTAALIALSCESAAVLGQHSAEVRAALQAYGRHLGIAYQLIDDLLDFTSRSSSPLCLPSPRVQSIPSPPSPPPLHTTHCPPPLASHATPYTRCTRLPPAAACSSDELGKPALSDLKQGLATAPTLFALQQFPQIEEVIVRRFSDEGDVAKVVEYITQSDGFNRTKELATNHSQRAAQAIGVLPPSASRDGLLRLCSDVLNRNA</sequence>
<dbReference type="PANTHER" id="PTHR12001:SF69">
    <property type="entry name" value="ALL TRANS-POLYPRENYL-DIPHOSPHATE SYNTHASE PDSS1"/>
    <property type="match status" value="1"/>
</dbReference>
<accession>A0AB34K336</accession>
<dbReference type="SFLD" id="SFLDS00005">
    <property type="entry name" value="Isoprenoid_Synthase_Type_I"/>
    <property type="match status" value="1"/>
</dbReference>
<dbReference type="InterPro" id="IPR033749">
    <property type="entry name" value="Polyprenyl_synt_CS"/>
</dbReference>
<comment type="cofactor">
    <cofactor evidence="1">
        <name>Mg(2+)</name>
        <dbReference type="ChEBI" id="CHEBI:18420"/>
    </cofactor>
</comment>
<dbReference type="Gene3D" id="1.10.600.10">
    <property type="entry name" value="Farnesyl Diphosphate Synthase"/>
    <property type="match status" value="1"/>
</dbReference>
<keyword evidence="6" id="KW-0414">Isoprene biosynthesis</keyword>
<evidence type="ECO:0000256" key="7">
    <source>
        <dbReference type="RuleBase" id="RU004466"/>
    </source>
</evidence>
<keyword evidence="10" id="KW-1185">Reference proteome</keyword>
<proteinExistence type="inferred from homology"/>
<feature type="compositionally biased region" description="Pro residues" evidence="8">
    <location>
        <begin position="288"/>
        <end position="300"/>
    </location>
</feature>
<evidence type="ECO:0000313" key="10">
    <source>
        <dbReference type="Proteomes" id="UP001515480"/>
    </source>
</evidence>
<dbReference type="GO" id="GO:0004659">
    <property type="term" value="F:prenyltransferase activity"/>
    <property type="evidence" value="ECO:0007669"/>
    <property type="project" value="InterPro"/>
</dbReference>
<dbReference type="GO" id="GO:0008299">
    <property type="term" value="P:isoprenoid biosynthetic process"/>
    <property type="evidence" value="ECO:0007669"/>
    <property type="project" value="UniProtKB-KW"/>
</dbReference>
<evidence type="ECO:0000256" key="5">
    <source>
        <dbReference type="ARBA" id="ARBA00022842"/>
    </source>
</evidence>
<protein>
    <submittedName>
        <fullName evidence="9">Uncharacterized protein</fullName>
    </submittedName>
</protein>
<comment type="similarity">
    <text evidence="2 7">Belongs to the FPP/GGPP synthase family.</text>
</comment>
<evidence type="ECO:0000256" key="1">
    <source>
        <dbReference type="ARBA" id="ARBA00001946"/>
    </source>
</evidence>
<evidence type="ECO:0000256" key="2">
    <source>
        <dbReference type="ARBA" id="ARBA00006706"/>
    </source>
</evidence>
<evidence type="ECO:0000256" key="4">
    <source>
        <dbReference type="ARBA" id="ARBA00022723"/>
    </source>
</evidence>
<evidence type="ECO:0000256" key="8">
    <source>
        <dbReference type="SAM" id="MobiDB-lite"/>
    </source>
</evidence>
<evidence type="ECO:0000313" key="9">
    <source>
        <dbReference type="EMBL" id="KAL1527341.1"/>
    </source>
</evidence>
<feature type="region of interest" description="Disordered" evidence="8">
    <location>
        <begin position="281"/>
        <end position="300"/>
    </location>
</feature>
<dbReference type="SUPFAM" id="SSF48576">
    <property type="entry name" value="Terpenoid synthases"/>
    <property type="match status" value="2"/>
</dbReference>
<keyword evidence="4" id="KW-0479">Metal-binding</keyword>
<reference evidence="9 10" key="1">
    <citation type="journal article" date="2024" name="Science">
        <title>Giant polyketide synthase enzymes in the biosynthesis of giant marine polyether toxins.</title>
        <authorList>
            <person name="Fallon T.R."/>
            <person name="Shende V.V."/>
            <person name="Wierzbicki I.H."/>
            <person name="Pendleton A.L."/>
            <person name="Watervoot N.F."/>
            <person name="Auber R.P."/>
            <person name="Gonzalez D.J."/>
            <person name="Wisecaver J.H."/>
            <person name="Moore B.S."/>
        </authorList>
    </citation>
    <scope>NUCLEOTIDE SEQUENCE [LARGE SCALE GENOMIC DNA]</scope>
    <source>
        <strain evidence="9 10">12B1</strain>
    </source>
</reference>
<dbReference type="Pfam" id="PF00348">
    <property type="entry name" value="polyprenyl_synt"/>
    <property type="match status" value="1"/>
</dbReference>
<gene>
    <name evidence="9" type="ORF">AB1Y20_016011</name>
</gene>
<name>A0AB34K336_PRYPA</name>
<dbReference type="GO" id="GO:1990234">
    <property type="term" value="C:transferase complex"/>
    <property type="evidence" value="ECO:0007669"/>
    <property type="project" value="TreeGrafter"/>
</dbReference>
<dbReference type="AlphaFoldDB" id="A0AB34K336"/>
<dbReference type="GO" id="GO:0046872">
    <property type="term" value="F:metal ion binding"/>
    <property type="evidence" value="ECO:0007669"/>
    <property type="project" value="UniProtKB-KW"/>
</dbReference>
<dbReference type="InterPro" id="IPR000092">
    <property type="entry name" value="Polyprenyl_synt"/>
</dbReference>
<dbReference type="Proteomes" id="UP001515480">
    <property type="component" value="Unassembled WGS sequence"/>
</dbReference>
<dbReference type="GO" id="GO:0006744">
    <property type="term" value="P:ubiquinone biosynthetic process"/>
    <property type="evidence" value="ECO:0007669"/>
    <property type="project" value="TreeGrafter"/>
</dbReference>
<dbReference type="PANTHER" id="PTHR12001">
    <property type="entry name" value="GERANYLGERANYL PYROPHOSPHATE SYNTHASE"/>
    <property type="match status" value="1"/>
</dbReference>
<dbReference type="PROSITE" id="PS00723">
    <property type="entry name" value="POLYPRENYL_SYNTHASE_1"/>
    <property type="match status" value="1"/>
</dbReference>
<evidence type="ECO:0000256" key="3">
    <source>
        <dbReference type="ARBA" id="ARBA00022679"/>
    </source>
</evidence>
<dbReference type="InterPro" id="IPR008949">
    <property type="entry name" value="Isoprenoid_synthase_dom_sf"/>
</dbReference>
<dbReference type="PROSITE" id="PS00444">
    <property type="entry name" value="POLYPRENYL_SYNTHASE_2"/>
    <property type="match status" value="1"/>
</dbReference>
<evidence type="ECO:0000256" key="6">
    <source>
        <dbReference type="ARBA" id="ARBA00023229"/>
    </source>
</evidence>
<dbReference type="CDD" id="cd00685">
    <property type="entry name" value="Trans_IPPS_HT"/>
    <property type="match status" value="1"/>
</dbReference>
<comment type="caution">
    <text evidence="9">The sequence shown here is derived from an EMBL/GenBank/DDBJ whole genome shotgun (WGS) entry which is preliminary data.</text>
</comment>
<dbReference type="EMBL" id="JBGBPQ010000003">
    <property type="protein sequence ID" value="KAL1527341.1"/>
    <property type="molecule type" value="Genomic_DNA"/>
</dbReference>
<keyword evidence="5" id="KW-0460">Magnesium</keyword>